<organism evidence="7 8">
    <name type="scientific">Vigna mungo</name>
    <name type="common">Black gram</name>
    <name type="synonym">Phaseolus mungo</name>
    <dbReference type="NCBI Taxonomy" id="3915"/>
    <lineage>
        <taxon>Eukaryota</taxon>
        <taxon>Viridiplantae</taxon>
        <taxon>Streptophyta</taxon>
        <taxon>Embryophyta</taxon>
        <taxon>Tracheophyta</taxon>
        <taxon>Spermatophyta</taxon>
        <taxon>Magnoliopsida</taxon>
        <taxon>eudicotyledons</taxon>
        <taxon>Gunneridae</taxon>
        <taxon>Pentapetalae</taxon>
        <taxon>rosids</taxon>
        <taxon>fabids</taxon>
        <taxon>Fabales</taxon>
        <taxon>Fabaceae</taxon>
        <taxon>Papilionoideae</taxon>
        <taxon>50 kb inversion clade</taxon>
        <taxon>NPAAA clade</taxon>
        <taxon>indigoferoid/millettioid clade</taxon>
        <taxon>Phaseoleae</taxon>
        <taxon>Vigna</taxon>
    </lineage>
</organism>
<gene>
    <name evidence="7" type="ORF">V8G54_002350</name>
</gene>
<dbReference type="InterPro" id="IPR008758">
    <property type="entry name" value="Peptidase_S28"/>
</dbReference>
<dbReference type="AlphaFoldDB" id="A0AAQ3SCF6"/>
<dbReference type="Pfam" id="PF05577">
    <property type="entry name" value="Peptidase_S28"/>
    <property type="match status" value="3"/>
</dbReference>
<evidence type="ECO:0000313" key="7">
    <source>
        <dbReference type="EMBL" id="WVZ23806.1"/>
    </source>
</evidence>
<dbReference type="GO" id="GO:0008239">
    <property type="term" value="F:dipeptidyl-peptidase activity"/>
    <property type="evidence" value="ECO:0007669"/>
    <property type="project" value="TreeGrafter"/>
</dbReference>
<dbReference type="InterPro" id="IPR029058">
    <property type="entry name" value="AB_hydrolase_fold"/>
</dbReference>
<accession>A0AAQ3SCF6</accession>
<reference evidence="7 8" key="1">
    <citation type="journal article" date="2023" name="Life. Sci Alliance">
        <title>Evolutionary insights into 3D genome organization and epigenetic landscape of Vigna mungo.</title>
        <authorList>
            <person name="Junaid A."/>
            <person name="Singh B."/>
            <person name="Bhatia S."/>
        </authorList>
    </citation>
    <scope>NUCLEOTIDE SEQUENCE [LARGE SCALE GENOMIC DNA]</scope>
    <source>
        <strain evidence="7">Urdbean</strain>
    </source>
</reference>
<comment type="similarity">
    <text evidence="1">Belongs to the peptidase S28 family.</text>
</comment>
<dbReference type="EMBL" id="CP144700">
    <property type="protein sequence ID" value="WVZ23806.1"/>
    <property type="molecule type" value="Genomic_DNA"/>
</dbReference>
<keyword evidence="8" id="KW-1185">Reference proteome</keyword>
<keyword evidence="4" id="KW-0378">Hydrolase</keyword>
<feature type="chain" id="PRO_5042932654" description="Serine protease EDA2" evidence="6">
    <location>
        <begin position="29"/>
        <end position="524"/>
    </location>
</feature>
<dbReference type="GO" id="GO:0006508">
    <property type="term" value="P:proteolysis"/>
    <property type="evidence" value="ECO:0007669"/>
    <property type="project" value="UniProtKB-KW"/>
</dbReference>
<keyword evidence="5" id="KW-0325">Glycoprotein</keyword>
<dbReference type="Proteomes" id="UP001374535">
    <property type="component" value="Chromosome 1"/>
</dbReference>
<evidence type="ECO:0000256" key="3">
    <source>
        <dbReference type="ARBA" id="ARBA00022729"/>
    </source>
</evidence>
<name>A0AAQ3SCF6_VIGMU</name>
<sequence>MAMRQKHWVIATALTLLLFVSFPAFSYGLVPPRTLLNKLSEGKYLTNQEHWFDQTLDHFSPYDHRQFRQRYYEFLDYFRIPDGPIFLLIGGEGTSNGIANDYLAVLAKKFGAALVSLEHRYYGNSSPFSSLETENLKYLSSKQALSDLASFRQYYQNAISATRNLLIIDAYSAFILFTNPLGPTSLGCLVLRHTLSTTTLSSRLSKGKPQGLAEPDTRLDVSNSMQIVFNDAVHNLCLSTSLQVESLNAKLNRTKIENPWFIFGGSYSGALSAWFRLKFPHLTCGSLASSAVVLAVYNFTEFDQQIGESAGPECKAVLQEITQLVEQKLASSGSKVKATFDAEDLEIDGDFFYYLADAAATAFQYGNPDKVCEPIVKAKKAGEDLVDAYAKYVKEYYAGTFGVSVQSYDQKYHLDLCENVFGKGTFPDVDATNLYYGGTKIAGSKIIFTNGSQDPWRHASKQTSSPDSELPVTFVVLVISVGCPPTLFHVLTVATVLIIEDVLKFLSPLKVVRKTAPLLMQFTK</sequence>
<evidence type="ECO:0000256" key="1">
    <source>
        <dbReference type="ARBA" id="ARBA00011079"/>
    </source>
</evidence>
<dbReference type="PANTHER" id="PTHR11010:SF115">
    <property type="entry name" value="SERINE CARBOXYPEPTIDASE S28 FAMILY PROTEIN"/>
    <property type="match status" value="1"/>
</dbReference>
<keyword evidence="3 6" id="KW-0732">Signal</keyword>
<evidence type="ECO:0000256" key="6">
    <source>
        <dbReference type="SAM" id="SignalP"/>
    </source>
</evidence>
<evidence type="ECO:0000256" key="4">
    <source>
        <dbReference type="ARBA" id="ARBA00022801"/>
    </source>
</evidence>
<dbReference type="SUPFAM" id="SSF53474">
    <property type="entry name" value="alpha/beta-Hydrolases"/>
    <property type="match status" value="1"/>
</dbReference>
<dbReference type="GO" id="GO:0070008">
    <property type="term" value="F:serine-type exopeptidase activity"/>
    <property type="evidence" value="ECO:0007669"/>
    <property type="project" value="InterPro"/>
</dbReference>
<evidence type="ECO:0000256" key="5">
    <source>
        <dbReference type="ARBA" id="ARBA00023180"/>
    </source>
</evidence>
<dbReference type="PANTHER" id="PTHR11010">
    <property type="entry name" value="PROTEASE S28 PRO-X CARBOXYPEPTIDASE-RELATED"/>
    <property type="match status" value="1"/>
</dbReference>
<evidence type="ECO:0000256" key="2">
    <source>
        <dbReference type="ARBA" id="ARBA00022670"/>
    </source>
</evidence>
<dbReference type="Gene3D" id="3.40.50.1820">
    <property type="entry name" value="alpha/beta hydrolase"/>
    <property type="match status" value="2"/>
</dbReference>
<proteinExistence type="inferred from homology"/>
<evidence type="ECO:0000313" key="8">
    <source>
        <dbReference type="Proteomes" id="UP001374535"/>
    </source>
</evidence>
<dbReference type="GO" id="GO:0005773">
    <property type="term" value="C:vacuole"/>
    <property type="evidence" value="ECO:0007669"/>
    <property type="project" value="TreeGrafter"/>
</dbReference>
<evidence type="ECO:0008006" key="9">
    <source>
        <dbReference type="Google" id="ProtNLM"/>
    </source>
</evidence>
<feature type="signal peptide" evidence="6">
    <location>
        <begin position="1"/>
        <end position="28"/>
    </location>
</feature>
<protein>
    <recommendedName>
        <fullName evidence="9">Serine protease EDA2</fullName>
    </recommendedName>
</protein>
<keyword evidence="2" id="KW-0645">Protease</keyword>